<protein>
    <submittedName>
        <fullName evidence="2">Uncharacterized protein</fullName>
    </submittedName>
</protein>
<feature type="region of interest" description="Disordered" evidence="1">
    <location>
        <begin position="1"/>
        <end position="30"/>
    </location>
</feature>
<dbReference type="AlphaFoldDB" id="A0A9N7TJM6"/>
<comment type="caution">
    <text evidence="2">The sequence shown here is derived from an EMBL/GenBank/DDBJ whole genome shotgun (WGS) entry which is preliminary data.</text>
</comment>
<accession>A0A9N7TJM6</accession>
<feature type="compositionally biased region" description="Basic and acidic residues" evidence="1">
    <location>
        <begin position="53"/>
        <end position="63"/>
    </location>
</feature>
<organism evidence="2 3">
    <name type="scientific">Pleuronectes platessa</name>
    <name type="common">European plaice</name>
    <dbReference type="NCBI Taxonomy" id="8262"/>
    <lineage>
        <taxon>Eukaryota</taxon>
        <taxon>Metazoa</taxon>
        <taxon>Chordata</taxon>
        <taxon>Craniata</taxon>
        <taxon>Vertebrata</taxon>
        <taxon>Euteleostomi</taxon>
        <taxon>Actinopterygii</taxon>
        <taxon>Neopterygii</taxon>
        <taxon>Teleostei</taxon>
        <taxon>Neoteleostei</taxon>
        <taxon>Acanthomorphata</taxon>
        <taxon>Carangaria</taxon>
        <taxon>Pleuronectiformes</taxon>
        <taxon>Pleuronectoidei</taxon>
        <taxon>Pleuronectidae</taxon>
        <taxon>Pleuronectes</taxon>
    </lineage>
</organism>
<gene>
    <name evidence="2" type="ORF">PLEPLA_LOCUS1937</name>
</gene>
<sequence>MRPLSRKPNAPDHDTDIRRSPAGATPSGTASFIAVRSHRGEVVVLVGRGVVQEEGRRGEDVLQRKANGGDGERQAR</sequence>
<evidence type="ECO:0000313" key="2">
    <source>
        <dbReference type="EMBL" id="CAB1414230.1"/>
    </source>
</evidence>
<dbReference type="EMBL" id="CADEAL010000093">
    <property type="protein sequence ID" value="CAB1414230.1"/>
    <property type="molecule type" value="Genomic_DNA"/>
</dbReference>
<proteinExistence type="predicted"/>
<feature type="compositionally biased region" description="Basic and acidic residues" evidence="1">
    <location>
        <begin position="9"/>
        <end position="19"/>
    </location>
</feature>
<dbReference type="Proteomes" id="UP001153269">
    <property type="component" value="Unassembled WGS sequence"/>
</dbReference>
<name>A0A9N7TJM6_PLEPL</name>
<reference evidence="2" key="1">
    <citation type="submission" date="2020-03" db="EMBL/GenBank/DDBJ databases">
        <authorList>
            <person name="Weist P."/>
        </authorList>
    </citation>
    <scope>NUCLEOTIDE SEQUENCE</scope>
</reference>
<feature type="region of interest" description="Disordered" evidence="1">
    <location>
        <begin position="53"/>
        <end position="76"/>
    </location>
</feature>
<keyword evidence="3" id="KW-1185">Reference proteome</keyword>
<evidence type="ECO:0000313" key="3">
    <source>
        <dbReference type="Proteomes" id="UP001153269"/>
    </source>
</evidence>
<evidence type="ECO:0000256" key="1">
    <source>
        <dbReference type="SAM" id="MobiDB-lite"/>
    </source>
</evidence>